<dbReference type="AlphaFoldDB" id="A0A975FVA6"/>
<dbReference type="Proteomes" id="UP000676409">
    <property type="component" value="Chromosome"/>
</dbReference>
<evidence type="ECO:0000313" key="1">
    <source>
        <dbReference type="EMBL" id="QUD86045.1"/>
    </source>
</evidence>
<organism evidence="1 2">
    <name type="scientific">Phenylobacterium montanum</name>
    <dbReference type="NCBI Taxonomy" id="2823693"/>
    <lineage>
        <taxon>Bacteria</taxon>
        <taxon>Pseudomonadati</taxon>
        <taxon>Pseudomonadota</taxon>
        <taxon>Alphaproteobacteria</taxon>
        <taxon>Caulobacterales</taxon>
        <taxon>Caulobacteraceae</taxon>
        <taxon>Phenylobacterium</taxon>
    </lineage>
</organism>
<dbReference type="EMBL" id="CP073078">
    <property type="protein sequence ID" value="QUD86045.1"/>
    <property type="molecule type" value="Genomic_DNA"/>
</dbReference>
<accession>A0A975FVA6</accession>
<proteinExistence type="predicted"/>
<gene>
    <name evidence="1" type="ORF">KCG34_13105</name>
</gene>
<dbReference type="RefSeq" id="WP_211936097.1">
    <property type="nucleotide sequence ID" value="NZ_CP073078.1"/>
</dbReference>
<evidence type="ECO:0000313" key="2">
    <source>
        <dbReference type="Proteomes" id="UP000676409"/>
    </source>
</evidence>
<name>A0A975FVA6_9CAUL</name>
<keyword evidence="2" id="KW-1185">Reference proteome</keyword>
<dbReference type="KEGG" id="caul:KCG34_13105"/>
<protein>
    <submittedName>
        <fullName evidence="1">Uncharacterized protein</fullName>
    </submittedName>
</protein>
<reference evidence="1" key="1">
    <citation type="submission" date="2021-04" db="EMBL/GenBank/DDBJ databases">
        <title>The complete genome sequence of Caulobacter sp. S6.</title>
        <authorList>
            <person name="Tang Y."/>
            <person name="Ouyang W."/>
            <person name="Liu Q."/>
            <person name="Huang B."/>
            <person name="Guo Z."/>
            <person name="Lei P."/>
        </authorList>
    </citation>
    <scope>NUCLEOTIDE SEQUENCE</scope>
    <source>
        <strain evidence="1">S6</strain>
    </source>
</reference>
<sequence>MTSFPIDPELEAAAQEELKAAARLSWKELSGLIPWGDTFEAFGPGGGELMLERSYIWREAPGGDILCEVTAYRGPSRYDRGVKASCVIRRP</sequence>